<accession>A0A3B0ZMI2</accession>
<evidence type="ECO:0000313" key="2">
    <source>
        <dbReference type="EMBL" id="VAW88612.1"/>
    </source>
</evidence>
<gene>
    <name evidence="2" type="ORF">MNBD_GAMMA17-2286</name>
</gene>
<evidence type="ECO:0000259" key="1">
    <source>
        <dbReference type="Pfam" id="PF12680"/>
    </source>
</evidence>
<dbReference type="InterPro" id="IPR032710">
    <property type="entry name" value="NTF2-like_dom_sf"/>
</dbReference>
<dbReference type="AlphaFoldDB" id="A0A3B0ZMI2"/>
<dbReference type="Gene3D" id="3.10.450.50">
    <property type="match status" value="2"/>
</dbReference>
<dbReference type="InterPro" id="IPR037401">
    <property type="entry name" value="SnoaL-like"/>
</dbReference>
<feature type="domain" description="SnoaL-like" evidence="1">
    <location>
        <begin position="14"/>
        <end position="100"/>
    </location>
</feature>
<proteinExistence type="predicted"/>
<protein>
    <recommendedName>
        <fullName evidence="1">SnoaL-like domain-containing protein</fullName>
    </recommendedName>
</protein>
<name>A0A3B0ZMI2_9ZZZZ</name>
<sequence>MISNKKELICKLLKGIETGDPESISVVNEKKYIQHNPQTHEGSEGLAELFKRLSKTSPRVNIVRIFEDDDFVFAHTEYDFSTRNIGFEIFRFEDGQAVEHWDNIQKRLGPNASGYTMVDGETEVTDHEMTESNRMVIQSFVDDVLICGRIEKLGDYINHKLYREHNPCFGNDLAPLSGALSKFIDNDSISIRYEKSHRLLAEGSFVLSVCEGHANQVPSSFFDLYRLKDGEIVEHWDTTETIPPGNKWKNESGKF</sequence>
<dbReference type="EMBL" id="UOFQ01000103">
    <property type="protein sequence ID" value="VAW88612.1"/>
    <property type="molecule type" value="Genomic_DNA"/>
</dbReference>
<reference evidence="2" key="1">
    <citation type="submission" date="2018-06" db="EMBL/GenBank/DDBJ databases">
        <authorList>
            <person name="Zhirakovskaya E."/>
        </authorList>
    </citation>
    <scope>NUCLEOTIDE SEQUENCE</scope>
</reference>
<dbReference type="SUPFAM" id="SSF54427">
    <property type="entry name" value="NTF2-like"/>
    <property type="match status" value="2"/>
</dbReference>
<organism evidence="2">
    <name type="scientific">hydrothermal vent metagenome</name>
    <dbReference type="NCBI Taxonomy" id="652676"/>
    <lineage>
        <taxon>unclassified sequences</taxon>
        <taxon>metagenomes</taxon>
        <taxon>ecological metagenomes</taxon>
    </lineage>
</organism>
<dbReference type="Pfam" id="PF12680">
    <property type="entry name" value="SnoaL_2"/>
    <property type="match status" value="1"/>
</dbReference>